<evidence type="ECO:0000256" key="3">
    <source>
        <dbReference type="ARBA" id="ARBA00022490"/>
    </source>
</evidence>
<dbReference type="Gene3D" id="1.25.10.10">
    <property type="entry name" value="Leucine-rich Repeat Variant"/>
    <property type="match status" value="6"/>
</dbReference>
<dbReference type="InterPro" id="IPR000225">
    <property type="entry name" value="Armadillo"/>
</dbReference>
<protein>
    <submittedName>
        <fullName evidence="8">Armadillo-type protein</fullName>
    </submittedName>
</protein>
<dbReference type="Pfam" id="PF01602">
    <property type="entry name" value="Adaptin_N"/>
    <property type="match status" value="1"/>
</dbReference>
<evidence type="ECO:0000256" key="1">
    <source>
        <dbReference type="ARBA" id="ARBA00004496"/>
    </source>
</evidence>
<dbReference type="InterPro" id="IPR000357">
    <property type="entry name" value="HEAT"/>
</dbReference>
<dbReference type="InterPro" id="IPR021133">
    <property type="entry name" value="HEAT_type_2"/>
</dbReference>
<feature type="domain" description="TOG" evidence="7">
    <location>
        <begin position="813"/>
        <end position="1037"/>
    </location>
</feature>
<dbReference type="GO" id="GO:0016192">
    <property type="term" value="P:vesicle-mediated transport"/>
    <property type="evidence" value="ECO:0007669"/>
    <property type="project" value="InterPro"/>
</dbReference>
<evidence type="ECO:0000313" key="9">
    <source>
        <dbReference type="Proteomes" id="UP001215598"/>
    </source>
</evidence>
<comment type="subcellular location">
    <subcellularLocation>
        <location evidence="1">Cytoplasm</location>
    </subcellularLocation>
</comment>
<reference evidence="8" key="1">
    <citation type="submission" date="2023-03" db="EMBL/GenBank/DDBJ databases">
        <title>Massive genome expansion in bonnet fungi (Mycena s.s.) driven by repeated elements and novel gene families across ecological guilds.</title>
        <authorList>
            <consortium name="Lawrence Berkeley National Laboratory"/>
            <person name="Harder C.B."/>
            <person name="Miyauchi S."/>
            <person name="Viragh M."/>
            <person name="Kuo A."/>
            <person name="Thoen E."/>
            <person name="Andreopoulos B."/>
            <person name="Lu D."/>
            <person name="Skrede I."/>
            <person name="Drula E."/>
            <person name="Henrissat B."/>
            <person name="Morin E."/>
            <person name="Kohler A."/>
            <person name="Barry K."/>
            <person name="LaButti K."/>
            <person name="Morin E."/>
            <person name="Salamov A."/>
            <person name="Lipzen A."/>
            <person name="Mereny Z."/>
            <person name="Hegedus B."/>
            <person name="Baldrian P."/>
            <person name="Stursova M."/>
            <person name="Weitz H."/>
            <person name="Taylor A."/>
            <person name="Grigoriev I.V."/>
            <person name="Nagy L.G."/>
            <person name="Martin F."/>
            <person name="Kauserud H."/>
        </authorList>
    </citation>
    <scope>NUCLEOTIDE SEQUENCE</scope>
    <source>
        <strain evidence="8">CBHHK182m</strain>
    </source>
</reference>
<dbReference type="GO" id="GO:0005634">
    <property type="term" value="C:nucleus"/>
    <property type="evidence" value="ECO:0007669"/>
    <property type="project" value="UniProtKB-SubCell"/>
</dbReference>
<dbReference type="PROSITE" id="PS50077">
    <property type="entry name" value="HEAT_REPEAT"/>
    <property type="match status" value="1"/>
</dbReference>
<evidence type="ECO:0000313" key="8">
    <source>
        <dbReference type="EMBL" id="KAJ7715891.1"/>
    </source>
</evidence>
<dbReference type="SMART" id="SM00185">
    <property type="entry name" value="ARM"/>
    <property type="match status" value="7"/>
</dbReference>
<dbReference type="InterPro" id="IPR016024">
    <property type="entry name" value="ARM-type_fold"/>
</dbReference>
<evidence type="ECO:0000256" key="4">
    <source>
        <dbReference type="ARBA" id="ARBA00022737"/>
    </source>
</evidence>
<feature type="domain" description="TOG" evidence="7">
    <location>
        <begin position="8"/>
        <end position="236"/>
    </location>
</feature>
<keyword evidence="3" id="KW-0963">Cytoplasm</keyword>
<evidence type="ECO:0000259" key="7">
    <source>
        <dbReference type="SMART" id="SM01349"/>
    </source>
</evidence>
<dbReference type="Proteomes" id="UP001215598">
    <property type="component" value="Unassembled WGS sequence"/>
</dbReference>
<dbReference type="PANTHER" id="PTHR10527">
    <property type="entry name" value="IMPORTIN BETA"/>
    <property type="match status" value="1"/>
</dbReference>
<dbReference type="SUPFAM" id="SSF48371">
    <property type="entry name" value="ARM repeat"/>
    <property type="match status" value="3"/>
</dbReference>
<feature type="domain" description="TOG" evidence="7">
    <location>
        <begin position="478"/>
        <end position="711"/>
    </location>
</feature>
<name>A0AAD7HB76_9AGAR</name>
<feature type="repeat" description="HEAT" evidence="6">
    <location>
        <begin position="973"/>
        <end position="1001"/>
    </location>
</feature>
<evidence type="ECO:0000256" key="6">
    <source>
        <dbReference type="PROSITE-ProRule" id="PRU00103"/>
    </source>
</evidence>
<dbReference type="EMBL" id="JARKIB010000300">
    <property type="protein sequence ID" value="KAJ7715891.1"/>
    <property type="molecule type" value="Genomic_DNA"/>
</dbReference>
<dbReference type="InterPro" id="IPR040122">
    <property type="entry name" value="Importin_beta"/>
</dbReference>
<comment type="caution">
    <text evidence="8">The sequence shown here is derived from an EMBL/GenBank/DDBJ whole genome shotgun (WGS) entry which is preliminary data.</text>
</comment>
<evidence type="ECO:0000256" key="2">
    <source>
        <dbReference type="ARBA" id="ARBA00022448"/>
    </source>
</evidence>
<dbReference type="InterPro" id="IPR034085">
    <property type="entry name" value="TOG"/>
</dbReference>
<proteinExistence type="predicted"/>
<organism evidence="8 9">
    <name type="scientific">Mycena metata</name>
    <dbReference type="NCBI Taxonomy" id="1033252"/>
    <lineage>
        <taxon>Eukaryota</taxon>
        <taxon>Fungi</taxon>
        <taxon>Dikarya</taxon>
        <taxon>Basidiomycota</taxon>
        <taxon>Agaricomycotina</taxon>
        <taxon>Agaricomycetes</taxon>
        <taxon>Agaricomycetidae</taxon>
        <taxon>Agaricales</taxon>
        <taxon>Marasmiineae</taxon>
        <taxon>Mycenaceae</taxon>
        <taxon>Mycena</taxon>
    </lineage>
</organism>
<evidence type="ECO:0000256" key="5">
    <source>
        <dbReference type="ARBA" id="ARBA00022927"/>
    </source>
</evidence>
<keyword evidence="5" id="KW-0653">Protein transport</keyword>
<accession>A0AAD7HB76</accession>
<keyword evidence="9" id="KW-1185">Reference proteome</keyword>
<dbReference type="GO" id="GO:0030117">
    <property type="term" value="C:membrane coat"/>
    <property type="evidence" value="ECO:0007669"/>
    <property type="project" value="InterPro"/>
</dbReference>
<dbReference type="Pfam" id="PF02985">
    <property type="entry name" value="HEAT"/>
    <property type="match status" value="1"/>
</dbReference>
<sequence>MKWAKKWAISQEHRILREFMADLASSDWHLRVSGLEGLAELVKMDIISTNSDVIGEGRSILACTRFPNNNVQLATIRTLQELANQKRFYSIIDKGIFNILTLALDEDSRVRAAAVDFVSELAEKVPFQLAINRSIPSFITDNYGLQQWFARCGRLQVLGKIIQSGQSLYDSGIRNTFRELRTWLSDPDEDVRQEALQIVALAAEHAAFSVKIKDVIPRIVEMFNDEDEDEDVRAAALATCTVLAKVQQAAFKEPMSSVVPAMLLVLSTTTSTMQIVLLKTLSTLAKIEDLITAIHNITKLFESPNKDVRLASFETWAEIVKTHPVTPQNSVQNIRTGIMWALSSTQWHIQIAALQILSTFAETDGLCETLDGDVLEKIISGLSDDDVQAQTLDTLAVLASKGQFHNKVQGATRNILPLLEGWDWSIRQKALDTFAVFARNGILKLDDEITLRMISMLSEADIDTRTGLLNILFMTAKQVLTPAKHLEILVLTNSLNHPNWRVRVAALEVLGYLADDPNYSKINFPALITIVNCISDKTEEKVQLAGLRTLLKFLDVEIFQDGVPVSETVLEIISSLLKSSSEDSRISAISIISSYSAKAEFFSTINNLIPMMTKLLEKHRDSDTRVAIIETLCDMAKTDKFWTETSFLGSVRDTLSSLLSDKHAAVRMAALQILPLVTKHNAFHNIVHDSLEVLLPAALREDTEDSEEDNLRIKVINTLADLAKNDIFRGKIDETPTPWSQSYEQAASRSTRIALLNLMSVLGAKTREPVKAMVAKILPEINDTLHDSEDSELRMAAVQLLSIPAVKEIPPSEFNSRVSTLVTLLSDPEEKVRITALHTLSELAKQEVFRGAINQTLPALLDSLEREEWNVRFAALKTCAALAEDMIFSEFLKSATIKIAACMRFPDDDVQREALVALSRLSREEAFRLDISNTAPDIMSKFGSSYWNVRLQVLGTLSVFMENDAFGDIIHSVLPSIVECLRDSDEEVRTEAAKMLVTLVQHKPYQPSLRGTMQGYGETLADLISDHFRSVRITALALIPKVVQLDVLLKSDEVSKILFSVVKLLSEDKEEKMCIAALDAITALVNQGHVKIANHLYFSLLRSLLSRSLDASYVKNAPAGLPKLAKYSVDAVVNVIPAILSRFERTREQSFWDAATQVLLVLAGIEGRDNKIHNTVVSSVIWAVQDSNPGAQILGLTVLAGVGDQDVFKLKIGDHEPRVLELLHSGDLDVRPSALCVVAALFPDLHFKATETVQAAIETAWQEVSTDLSGNPSVVALERLAKLSGYVDVFRDEQIVNILPTIIAGLKDHPPTIVTSCLHAFSKVAVELLPKLAADARFHDALPRVVPKIMALWSTKRSDTQLRFEILQNLFIFAKHQFHAKIGDQVSVVIVALKDGDAKVRGVALKVLLKLVERVSPDKFMERIKSTVPVLFTLINNVTTVEDSIKLISCLAGDKTLRIDMLARIHPSIYGSSQTPTSWGHLRLLAHLFEEGRLRHEETDLQFFLCLVTSKRAEVQNFVLKYMITMLQQYLRTWTEAKKFPTLFSSAFSSLALLKN</sequence>
<gene>
    <name evidence="8" type="ORF">B0H16DRAFT_495199</name>
</gene>
<keyword evidence="4" id="KW-0677">Repeat</keyword>
<keyword evidence="2" id="KW-0813">Transport</keyword>
<dbReference type="InterPro" id="IPR011989">
    <property type="entry name" value="ARM-like"/>
</dbReference>
<dbReference type="InterPro" id="IPR002553">
    <property type="entry name" value="Clathrin/coatomer_adapt-like_N"/>
</dbReference>
<dbReference type="GO" id="GO:0006606">
    <property type="term" value="P:protein import into nucleus"/>
    <property type="evidence" value="ECO:0007669"/>
    <property type="project" value="InterPro"/>
</dbReference>
<dbReference type="SMART" id="SM01349">
    <property type="entry name" value="TOG"/>
    <property type="match status" value="3"/>
</dbReference>